<evidence type="ECO:0000256" key="1">
    <source>
        <dbReference type="SAM" id="MobiDB-lite"/>
    </source>
</evidence>
<reference evidence="3" key="1">
    <citation type="journal article" date="2008" name="Nat. Genet.">
        <title>The Pristionchus pacificus genome provides a unique perspective on nematode lifestyle and parasitism.</title>
        <authorList>
            <person name="Dieterich C."/>
            <person name="Clifton S.W."/>
            <person name="Schuster L.N."/>
            <person name="Chinwalla A."/>
            <person name="Delehaunty K."/>
            <person name="Dinkelacker I."/>
            <person name="Fulton L."/>
            <person name="Fulton R."/>
            <person name="Godfrey J."/>
            <person name="Minx P."/>
            <person name="Mitreva M."/>
            <person name="Roeseler W."/>
            <person name="Tian H."/>
            <person name="Witte H."/>
            <person name="Yang S.P."/>
            <person name="Wilson R.K."/>
            <person name="Sommer R.J."/>
        </authorList>
    </citation>
    <scope>NUCLEOTIDE SEQUENCE [LARGE SCALE GENOMIC DNA]</scope>
    <source>
        <strain evidence="3">PS312</strain>
    </source>
</reference>
<reference evidence="2" key="2">
    <citation type="submission" date="2022-06" db="UniProtKB">
        <authorList>
            <consortium name="EnsemblMetazoa"/>
        </authorList>
    </citation>
    <scope>IDENTIFICATION</scope>
    <source>
        <strain evidence="2">PS312</strain>
    </source>
</reference>
<name>A0A2A6CZA5_PRIPA</name>
<protein>
    <submittedName>
        <fullName evidence="2">Uncharacterized protein</fullName>
    </submittedName>
</protein>
<organism evidence="2 3">
    <name type="scientific">Pristionchus pacificus</name>
    <name type="common">Parasitic nematode worm</name>
    <dbReference type="NCBI Taxonomy" id="54126"/>
    <lineage>
        <taxon>Eukaryota</taxon>
        <taxon>Metazoa</taxon>
        <taxon>Ecdysozoa</taxon>
        <taxon>Nematoda</taxon>
        <taxon>Chromadorea</taxon>
        <taxon>Rhabditida</taxon>
        <taxon>Rhabditina</taxon>
        <taxon>Diplogasteromorpha</taxon>
        <taxon>Diplogasteroidea</taxon>
        <taxon>Neodiplogasteridae</taxon>
        <taxon>Pristionchus</taxon>
    </lineage>
</organism>
<sequence length="62" mass="7695">MKRKDMRFCFFVKMKGEGRRRKERGKRRRIEKEERVKYELPSFETTPSKKNSDLTQFEAKKH</sequence>
<accession>A0A2A6CZA5</accession>
<proteinExistence type="predicted"/>
<dbReference type="Proteomes" id="UP000005239">
    <property type="component" value="Unassembled WGS sequence"/>
</dbReference>
<dbReference type="AlphaFoldDB" id="A0A2A6CZA5"/>
<keyword evidence="3" id="KW-1185">Reference proteome</keyword>
<evidence type="ECO:0000313" key="3">
    <source>
        <dbReference type="Proteomes" id="UP000005239"/>
    </source>
</evidence>
<feature type="compositionally biased region" description="Polar residues" evidence="1">
    <location>
        <begin position="43"/>
        <end position="55"/>
    </location>
</feature>
<accession>A0A8R1Z3A3</accession>
<dbReference type="EnsemblMetazoa" id="PPA44995.1">
    <property type="protein sequence ID" value="PPA44995.1"/>
    <property type="gene ID" value="WBGene00283364"/>
</dbReference>
<evidence type="ECO:0000313" key="2">
    <source>
        <dbReference type="EnsemblMetazoa" id="PPA44995.1"/>
    </source>
</evidence>
<feature type="region of interest" description="Disordered" evidence="1">
    <location>
        <begin position="40"/>
        <end position="62"/>
    </location>
</feature>
<gene>
    <name evidence="2" type="primary">WBGene00283364</name>
</gene>